<evidence type="ECO:0000313" key="8">
    <source>
        <dbReference type="EMBL" id="KAG9699239.1"/>
    </source>
</evidence>
<gene>
    <name evidence="8" type="ORF">KCU76_g1644</name>
</gene>
<keyword evidence="2" id="KW-0677">Repeat</keyword>
<dbReference type="SUPFAM" id="SSF51695">
    <property type="entry name" value="PLC-like phosphodiesterases"/>
    <property type="match status" value="1"/>
</dbReference>
<evidence type="ECO:0000259" key="7">
    <source>
        <dbReference type="PROSITE" id="PS51704"/>
    </source>
</evidence>
<feature type="repeat" description="WD" evidence="3">
    <location>
        <begin position="336"/>
        <end position="378"/>
    </location>
</feature>
<dbReference type="InterPro" id="IPR001680">
    <property type="entry name" value="WD40_rpt"/>
</dbReference>
<feature type="compositionally biased region" description="Basic and acidic residues" evidence="4">
    <location>
        <begin position="799"/>
        <end position="818"/>
    </location>
</feature>
<feature type="repeat" description="WD" evidence="3">
    <location>
        <begin position="499"/>
        <end position="538"/>
    </location>
</feature>
<dbReference type="InterPro" id="IPR017946">
    <property type="entry name" value="PLC-like_Pdiesterase_TIM-brl"/>
</dbReference>
<dbReference type="SMART" id="SM00320">
    <property type="entry name" value="WD40"/>
    <property type="match status" value="4"/>
</dbReference>
<dbReference type="Gene3D" id="2.130.10.10">
    <property type="entry name" value="YVTN repeat-like/Quinoprotein amine dehydrogenase"/>
    <property type="match status" value="1"/>
</dbReference>
<evidence type="ECO:0000256" key="2">
    <source>
        <dbReference type="ARBA" id="ARBA00022737"/>
    </source>
</evidence>
<protein>
    <submittedName>
        <fullName evidence="8">Glycerophosphodiester phosphodiesterase</fullName>
    </submittedName>
</protein>
<dbReference type="Gene3D" id="3.20.20.190">
    <property type="entry name" value="Phosphatidylinositol (PI) phosphodiesterase"/>
    <property type="match status" value="1"/>
</dbReference>
<feature type="non-terminal residue" evidence="8">
    <location>
        <position position="1"/>
    </location>
</feature>
<keyword evidence="5" id="KW-0472">Membrane</keyword>
<dbReference type="PANTHER" id="PTHR46211:SF14">
    <property type="entry name" value="GLYCEROPHOSPHODIESTER PHOSPHODIESTERASE"/>
    <property type="match status" value="1"/>
</dbReference>
<evidence type="ECO:0000256" key="6">
    <source>
        <dbReference type="SAM" id="SignalP"/>
    </source>
</evidence>
<feature type="compositionally biased region" description="Basic and acidic residues" evidence="4">
    <location>
        <begin position="965"/>
        <end position="974"/>
    </location>
</feature>
<feature type="chain" id="PRO_5040262654" evidence="6">
    <location>
        <begin position="20"/>
        <end position="974"/>
    </location>
</feature>
<dbReference type="Proteomes" id="UP000779574">
    <property type="component" value="Unassembled WGS sequence"/>
</dbReference>
<name>A0A9P8EVN3_AURME</name>
<sequence length="974" mass="108005">MVLAIYLAAGLAAISAVNAMPFTIPYLDKTGRIEVQGHRGGLGMRSEESLWAFAHALEVGVDVLEMDTVFTKDGIPVIWHDHWIYPTKCTGDFVGQYIANLTLEQVKSLNCSLQLAAHPQQELHPGTTIATLEEVLELVNCYGDKGVTINLETKLSPIAPNETLSVETYITDLMPILEKHGFESRTSIQSFDWRTLVGIHAAYPAVPIVALLDETTVVPDKTNKTYPWLKNSKYPWLGGLDLDDFSGDWVAAAHSIGSSILSPNHGTGNSSDATVNSPLYEPFTTKDVVDRAHALDMQVIPWTVDAEVTISKLLDDGVDAIISNYPERVMVLQNTLHGHTGTIRSLQTLDMTTGKFLSASRDGTIRLWSIKSTQCEKSIIAHEKGVRCLNHVDGTTASGGYDCQDCVWEILQGKCLQAFEGHSATLYSIAFDSTKLAAGAEDGEVRIWDRASGTLLASLNNGIGIPAQIRARNGTLISTVKNGALIFWNKSWFGQDHTVLAHDSIIIALYMTDPDLFTGGMDGVVKKWDLQSGDLTHECPPGTEFYTLLLLINTPPFMLSILLDDKVVLKLDILFILTVILAITYCVGLFLWIQRLNECLFFRAIARGFAAVERYFGFVYDKEDDPPQDDSFTSVHDNQVIGSEYSSNKNKDHDSVCWNDHQTAQRTSSINIDSNSSMSINTDAVPEEYILSRAECALLSIAAHLEEHVDDITQTEARDMLSKFRTLRSTVGSRVPLFIHQRRLPMNGFGPDAWFGEACLIDASIWLLKKNLPGYDASQSEFSGFDHNKENQDQQSPEQKFEEQEHGETVLQQEKQEQEQQEEESGSTSSHDQAGCHDDPVEPDMPSSPSNTSSSFDPVLTAKGLTFHVNYSVVDRLRGLSVPEVDELVVKLREHKRKLVEKRADAIVGSFWGGKKHVLEVKALCNARIGLADGIMAVIRQYNLSSESPVREPSDENIPSIFRLDNPRERRNSF</sequence>
<dbReference type="Pfam" id="PF00400">
    <property type="entry name" value="WD40"/>
    <property type="match status" value="3"/>
</dbReference>
<comment type="caution">
    <text evidence="8">The sequence shown here is derived from an EMBL/GenBank/DDBJ whole genome shotgun (WGS) entry which is preliminary data.</text>
</comment>
<organism evidence="8 9">
    <name type="scientific">Aureobasidium melanogenum</name>
    <name type="common">Aureobasidium pullulans var. melanogenum</name>
    <dbReference type="NCBI Taxonomy" id="46634"/>
    <lineage>
        <taxon>Eukaryota</taxon>
        <taxon>Fungi</taxon>
        <taxon>Dikarya</taxon>
        <taxon>Ascomycota</taxon>
        <taxon>Pezizomycotina</taxon>
        <taxon>Dothideomycetes</taxon>
        <taxon>Dothideomycetidae</taxon>
        <taxon>Dothideales</taxon>
        <taxon>Saccotheciaceae</taxon>
        <taxon>Aureobasidium</taxon>
    </lineage>
</organism>
<dbReference type="PRINTS" id="PR00320">
    <property type="entry name" value="GPROTEINBRPT"/>
</dbReference>
<evidence type="ECO:0000256" key="4">
    <source>
        <dbReference type="SAM" id="MobiDB-lite"/>
    </source>
</evidence>
<dbReference type="OrthoDB" id="1058301at2759"/>
<dbReference type="PROSITE" id="PS51704">
    <property type="entry name" value="GP_PDE"/>
    <property type="match status" value="1"/>
</dbReference>
<dbReference type="GO" id="GO:0008081">
    <property type="term" value="F:phosphoric diester hydrolase activity"/>
    <property type="evidence" value="ECO:0007669"/>
    <property type="project" value="InterPro"/>
</dbReference>
<feature type="transmembrane region" description="Helical" evidence="5">
    <location>
        <begin position="574"/>
        <end position="593"/>
    </location>
</feature>
<feature type="repeat" description="WD" evidence="3">
    <location>
        <begin position="419"/>
        <end position="458"/>
    </location>
</feature>
<dbReference type="AlphaFoldDB" id="A0A9P8EVN3"/>
<dbReference type="InterPro" id="IPR036322">
    <property type="entry name" value="WD40_repeat_dom_sf"/>
</dbReference>
<feature type="transmembrane region" description="Helical" evidence="5">
    <location>
        <begin position="545"/>
        <end position="562"/>
    </location>
</feature>
<keyword evidence="5" id="KW-0812">Transmembrane</keyword>
<dbReference type="SUPFAM" id="SSF50978">
    <property type="entry name" value="WD40 repeat-like"/>
    <property type="match status" value="1"/>
</dbReference>
<dbReference type="PANTHER" id="PTHR46211">
    <property type="entry name" value="GLYCEROPHOSPHORYL DIESTER PHOSPHODIESTERASE"/>
    <property type="match status" value="1"/>
</dbReference>
<dbReference type="EMBL" id="JAHFXF010000037">
    <property type="protein sequence ID" value="KAG9699239.1"/>
    <property type="molecule type" value="Genomic_DNA"/>
</dbReference>
<dbReference type="PROSITE" id="PS50294">
    <property type="entry name" value="WD_REPEATS_REGION"/>
    <property type="match status" value="2"/>
</dbReference>
<evidence type="ECO:0000256" key="3">
    <source>
        <dbReference type="PROSITE-ProRule" id="PRU00221"/>
    </source>
</evidence>
<dbReference type="InterPro" id="IPR020472">
    <property type="entry name" value="WD40_PAC1"/>
</dbReference>
<keyword evidence="5" id="KW-1133">Transmembrane helix</keyword>
<keyword evidence="6" id="KW-0732">Signal</keyword>
<keyword evidence="1 3" id="KW-0853">WD repeat</keyword>
<dbReference type="GO" id="GO:0006629">
    <property type="term" value="P:lipid metabolic process"/>
    <property type="evidence" value="ECO:0007669"/>
    <property type="project" value="InterPro"/>
</dbReference>
<dbReference type="PROSITE" id="PS50082">
    <property type="entry name" value="WD_REPEATS_2"/>
    <property type="match status" value="3"/>
</dbReference>
<evidence type="ECO:0000313" key="9">
    <source>
        <dbReference type="Proteomes" id="UP000779574"/>
    </source>
</evidence>
<feature type="domain" description="GP-PDE" evidence="7">
    <location>
        <begin position="33"/>
        <end position="333"/>
    </location>
</feature>
<dbReference type="InterPro" id="IPR015943">
    <property type="entry name" value="WD40/YVTN_repeat-like_dom_sf"/>
</dbReference>
<reference evidence="8" key="2">
    <citation type="submission" date="2021-08" db="EMBL/GenBank/DDBJ databases">
        <authorList>
            <person name="Gostincar C."/>
            <person name="Sun X."/>
            <person name="Song Z."/>
            <person name="Gunde-Cimerman N."/>
        </authorList>
    </citation>
    <scope>NUCLEOTIDE SEQUENCE</scope>
    <source>
        <strain evidence="8">EXF-9911</strain>
    </source>
</reference>
<evidence type="ECO:0000256" key="1">
    <source>
        <dbReference type="ARBA" id="ARBA00022574"/>
    </source>
</evidence>
<accession>A0A9P8EVN3</accession>
<feature type="signal peptide" evidence="6">
    <location>
        <begin position="1"/>
        <end position="19"/>
    </location>
</feature>
<feature type="region of interest" description="Disordered" evidence="4">
    <location>
        <begin position="779"/>
        <end position="856"/>
    </location>
</feature>
<proteinExistence type="predicted"/>
<reference evidence="8" key="1">
    <citation type="journal article" date="2021" name="J Fungi (Basel)">
        <title>Virulence traits and population genomics of the black yeast Aureobasidium melanogenum.</title>
        <authorList>
            <person name="Cernosa A."/>
            <person name="Sun X."/>
            <person name="Gostincar C."/>
            <person name="Fang C."/>
            <person name="Gunde-Cimerman N."/>
            <person name="Song Z."/>
        </authorList>
    </citation>
    <scope>NUCLEOTIDE SEQUENCE</scope>
    <source>
        <strain evidence="8">EXF-9911</strain>
    </source>
</reference>
<feature type="region of interest" description="Disordered" evidence="4">
    <location>
        <begin position="948"/>
        <end position="974"/>
    </location>
</feature>
<evidence type="ECO:0000256" key="5">
    <source>
        <dbReference type="SAM" id="Phobius"/>
    </source>
</evidence>
<dbReference type="Pfam" id="PF03009">
    <property type="entry name" value="GDPD"/>
    <property type="match status" value="1"/>
</dbReference>
<dbReference type="InterPro" id="IPR030395">
    <property type="entry name" value="GP_PDE_dom"/>
</dbReference>